<dbReference type="Pfam" id="PF13426">
    <property type="entry name" value="PAS_9"/>
    <property type="match status" value="1"/>
</dbReference>
<sequence length="471" mass="52957">MNIHQPNDQLIPFNDPDAIFEGFTKDDLIQLAYCSGDFMLAIDENHIICDVAINSGDHSLAYQWIGQKWADTVTIESVPKIEQMLDDDQTGLQEWRQVNYAHDDGDIPVKYKLIKPEKKNTLFAIGRDMRAVSALQQRLLKTQQSMERDYLNLRQTETRYRLLFDNISYPVMIAATDTRQIQQANRACYNLFGVAPGSLEKLDYLELVQEGDRNKVIAYLGAISVSTSTAPVAVNLLGRSDPVKINASPFRQSGRDYLLLNIDDGEHDVPGKTSDQYVLDAVEQMPDAFVLTDDNQNIIVANGAFSELVQASSIEQLIGVSLNRFIGRPDVDLGLLRKQLKDHQNVRNFSSIVNDLNGGQEPVEISAIMIERDKSLFGYSVRSVGRRERDLPRESNELPRSVDQLTDLVGRKPLKEIVRESTDLIERMCIEAALVHTSDNRASAAEILGLSRQSLYSKLHRHGLGNLQGKD</sequence>
<dbReference type="InterPro" id="IPR009057">
    <property type="entry name" value="Homeodomain-like_sf"/>
</dbReference>
<gene>
    <name evidence="2" type="primary">ppsR</name>
    <name evidence="2" type="ORF">J4G78_07475</name>
</gene>
<dbReference type="NCBIfam" id="TIGR00229">
    <property type="entry name" value="sensory_box"/>
    <property type="match status" value="1"/>
</dbReference>
<dbReference type="InterPro" id="IPR052155">
    <property type="entry name" value="Biofilm_reg_signaling"/>
</dbReference>
<reference evidence="2 3" key="1">
    <citation type="submission" date="2021-03" db="EMBL/GenBank/DDBJ databases">
        <title>Complete genome of Parasphingorhabdus_sp.JHSY0214.</title>
        <authorList>
            <person name="Yoo J.H."/>
            <person name="Bae J.W."/>
        </authorList>
    </citation>
    <scope>NUCLEOTIDE SEQUENCE [LARGE SCALE GENOMIC DNA]</scope>
    <source>
        <strain evidence="2 3">JHSY0214</strain>
    </source>
</reference>
<feature type="domain" description="PAS" evidence="1">
    <location>
        <begin position="158"/>
        <end position="225"/>
    </location>
</feature>
<dbReference type="Gene3D" id="1.10.10.60">
    <property type="entry name" value="Homeodomain-like"/>
    <property type="match status" value="1"/>
</dbReference>
<dbReference type="InterPro" id="IPR000014">
    <property type="entry name" value="PAS"/>
</dbReference>
<protein>
    <submittedName>
        <fullName evidence="2">Transcriptional regulator PpsR</fullName>
    </submittedName>
</protein>
<dbReference type="Pfam" id="PF13188">
    <property type="entry name" value="PAS_8"/>
    <property type="match status" value="1"/>
</dbReference>
<dbReference type="InterPro" id="IPR011785">
    <property type="entry name" value="Tscrpt_reg_PpsR-CrtJ"/>
</dbReference>
<dbReference type="EMBL" id="CP071794">
    <property type="protein sequence ID" value="QTD57359.1"/>
    <property type="molecule type" value="Genomic_DNA"/>
</dbReference>
<dbReference type="PANTHER" id="PTHR44757">
    <property type="entry name" value="DIGUANYLATE CYCLASE DGCP"/>
    <property type="match status" value="1"/>
</dbReference>
<feature type="domain" description="PAS" evidence="1">
    <location>
        <begin position="276"/>
        <end position="345"/>
    </location>
</feature>
<dbReference type="InterPro" id="IPR002197">
    <property type="entry name" value="HTH_Fis"/>
</dbReference>
<dbReference type="SUPFAM" id="SSF46689">
    <property type="entry name" value="Homeodomain-like"/>
    <property type="match status" value="1"/>
</dbReference>
<dbReference type="Pfam" id="PF02954">
    <property type="entry name" value="HTH_8"/>
    <property type="match status" value="1"/>
</dbReference>
<dbReference type="Gene3D" id="1.20.5.430">
    <property type="match status" value="1"/>
</dbReference>
<dbReference type="NCBIfam" id="TIGR02040">
    <property type="entry name" value="PpsR-CrtJ"/>
    <property type="match status" value="1"/>
</dbReference>
<evidence type="ECO:0000259" key="1">
    <source>
        <dbReference type="SMART" id="SM00091"/>
    </source>
</evidence>
<accession>A0ABX7T9V6</accession>
<organism evidence="2 3">
    <name type="scientific">Parasphingorhabdus cellanae</name>
    <dbReference type="NCBI Taxonomy" id="2806553"/>
    <lineage>
        <taxon>Bacteria</taxon>
        <taxon>Pseudomonadati</taxon>
        <taxon>Pseudomonadota</taxon>
        <taxon>Alphaproteobacteria</taxon>
        <taxon>Sphingomonadales</taxon>
        <taxon>Sphingomonadaceae</taxon>
        <taxon>Parasphingorhabdus</taxon>
    </lineage>
</organism>
<name>A0ABX7T9V6_9SPHN</name>
<dbReference type="Proteomes" id="UP000663923">
    <property type="component" value="Chromosome"/>
</dbReference>
<dbReference type="InterPro" id="IPR035965">
    <property type="entry name" value="PAS-like_dom_sf"/>
</dbReference>
<dbReference type="PRINTS" id="PR01590">
    <property type="entry name" value="HTHFIS"/>
</dbReference>
<evidence type="ECO:0000313" key="2">
    <source>
        <dbReference type="EMBL" id="QTD57359.1"/>
    </source>
</evidence>
<dbReference type="SMART" id="SM00091">
    <property type="entry name" value="PAS"/>
    <property type="match status" value="2"/>
</dbReference>
<dbReference type="SUPFAM" id="SSF55785">
    <property type="entry name" value="PYP-like sensor domain (PAS domain)"/>
    <property type="match status" value="2"/>
</dbReference>
<dbReference type="Gene3D" id="3.30.450.20">
    <property type="entry name" value="PAS domain"/>
    <property type="match status" value="2"/>
</dbReference>
<evidence type="ECO:0000313" key="3">
    <source>
        <dbReference type="Proteomes" id="UP000663923"/>
    </source>
</evidence>
<keyword evidence="3" id="KW-1185">Reference proteome</keyword>
<dbReference type="PANTHER" id="PTHR44757:SF2">
    <property type="entry name" value="BIOFILM ARCHITECTURE MAINTENANCE PROTEIN MBAA"/>
    <property type="match status" value="1"/>
</dbReference>
<proteinExistence type="predicted"/>
<dbReference type="RefSeq" id="WP_207989766.1">
    <property type="nucleotide sequence ID" value="NZ_CP071794.1"/>
</dbReference>